<dbReference type="GO" id="GO:0016787">
    <property type="term" value="F:hydrolase activity"/>
    <property type="evidence" value="ECO:0007669"/>
    <property type="project" value="InterPro"/>
</dbReference>
<keyword evidence="3" id="KW-1185">Reference proteome</keyword>
<evidence type="ECO:0000313" key="2">
    <source>
        <dbReference type="EMBL" id="MPR27307.1"/>
    </source>
</evidence>
<dbReference type="PANTHER" id="PTHR47396">
    <property type="entry name" value="TYPE I RESTRICTION ENZYME ECOKI R PROTEIN"/>
    <property type="match status" value="1"/>
</dbReference>
<reference evidence="2 3" key="1">
    <citation type="journal article" date="2019" name="Syst. Appl. Microbiol.">
        <title>Microvirga tunisiensis sp. nov., a root nodule symbiotic bacterium isolated from Lupinus micranthus and L. luteus grown in Northern Tunisia.</title>
        <authorList>
            <person name="Msaddak A."/>
            <person name="Rejili M."/>
            <person name="Duran D."/>
            <person name="Mars M."/>
            <person name="Palacios J.M."/>
            <person name="Ruiz-Argueso T."/>
            <person name="Rey L."/>
            <person name="Imperial J."/>
        </authorList>
    </citation>
    <scope>NUCLEOTIDE SEQUENCE [LARGE SCALE GENOMIC DNA]</scope>
    <source>
        <strain evidence="2 3">Lmie10</strain>
    </source>
</reference>
<dbReference type="InterPro" id="IPR050742">
    <property type="entry name" value="Helicase_Restrict-Modif_Enz"/>
</dbReference>
<dbReference type="SUPFAM" id="SSF52540">
    <property type="entry name" value="P-loop containing nucleoside triphosphate hydrolases"/>
    <property type="match status" value="1"/>
</dbReference>
<comment type="caution">
    <text evidence="2">The sequence shown here is derived from an EMBL/GenBank/DDBJ whole genome shotgun (WGS) entry which is preliminary data.</text>
</comment>
<dbReference type="GO" id="GO:0003677">
    <property type="term" value="F:DNA binding"/>
    <property type="evidence" value="ECO:0007669"/>
    <property type="project" value="InterPro"/>
</dbReference>
<sequence>MVTSHRPPLRAHQSTLATLIAAMARGEASEVTDILAAVTPGGGKSLLPVIAAAHLIKAGQVERICWVVPRDSLRLQAEEAFADRAWRTVLGHALSVRVAGNEPDPSRGLAGYVTTYQAIAAAPELHLAEFRRHRTLLVVDEVHHLPTLGEYEPTAHLSSGQAPASSEDTSAWSRALLPLLESAALRLLLSGTLERADGRRILWLPYRTGPAADTQEDSACSPALLAVSSWTVASIEALFAGHRCCLMADRIFWELSCPKLSGLACPKFFMPEPL</sequence>
<gene>
    <name evidence="2" type="ORF">FS320_19395</name>
</gene>
<accession>A0A5N7MK15</accession>
<evidence type="ECO:0000259" key="1">
    <source>
        <dbReference type="PROSITE" id="PS51192"/>
    </source>
</evidence>
<protein>
    <recommendedName>
        <fullName evidence="1">Helicase ATP-binding domain-containing protein</fullName>
    </recommendedName>
</protein>
<dbReference type="Pfam" id="PF04851">
    <property type="entry name" value="ResIII"/>
    <property type="match status" value="1"/>
</dbReference>
<evidence type="ECO:0000313" key="3">
    <source>
        <dbReference type="Proteomes" id="UP000403266"/>
    </source>
</evidence>
<dbReference type="PANTHER" id="PTHR47396:SF1">
    <property type="entry name" value="ATP-DEPENDENT HELICASE IRC3-RELATED"/>
    <property type="match status" value="1"/>
</dbReference>
<dbReference type="EMBL" id="VOSK01000082">
    <property type="protein sequence ID" value="MPR27307.1"/>
    <property type="molecule type" value="Genomic_DNA"/>
</dbReference>
<dbReference type="InterPro" id="IPR006935">
    <property type="entry name" value="Helicase/UvrB_N"/>
</dbReference>
<name>A0A5N7MK15_9HYPH</name>
<dbReference type="Gene3D" id="3.40.50.300">
    <property type="entry name" value="P-loop containing nucleotide triphosphate hydrolases"/>
    <property type="match status" value="1"/>
</dbReference>
<dbReference type="PROSITE" id="PS51192">
    <property type="entry name" value="HELICASE_ATP_BIND_1"/>
    <property type="match status" value="1"/>
</dbReference>
<feature type="domain" description="Helicase ATP-binding" evidence="1">
    <location>
        <begin position="25"/>
        <end position="211"/>
    </location>
</feature>
<proteinExistence type="predicted"/>
<dbReference type="InterPro" id="IPR014001">
    <property type="entry name" value="Helicase_ATP-bd"/>
</dbReference>
<dbReference type="AlphaFoldDB" id="A0A5N7MK15"/>
<dbReference type="GO" id="GO:0005524">
    <property type="term" value="F:ATP binding"/>
    <property type="evidence" value="ECO:0007669"/>
    <property type="project" value="InterPro"/>
</dbReference>
<dbReference type="InterPro" id="IPR027417">
    <property type="entry name" value="P-loop_NTPase"/>
</dbReference>
<dbReference type="Proteomes" id="UP000403266">
    <property type="component" value="Unassembled WGS sequence"/>
</dbReference>
<organism evidence="2 3">
    <name type="scientific">Microvirga tunisiensis</name>
    <dbReference type="NCBI Taxonomy" id="2108360"/>
    <lineage>
        <taxon>Bacteria</taxon>
        <taxon>Pseudomonadati</taxon>
        <taxon>Pseudomonadota</taxon>
        <taxon>Alphaproteobacteria</taxon>
        <taxon>Hyphomicrobiales</taxon>
        <taxon>Methylobacteriaceae</taxon>
        <taxon>Microvirga</taxon>
    </lineage>
</organism>
<dbReference type="GO" id="GO:0005829">
    <property type="term" value="C:cytosol"/>
    <property type="evidence" value="ECO:0007669"/>
    <property type="project" value="TreeGrafter"/>
</dbReference>
<dbReference type="OrthoDB" id="5165890at2"/>